<accession>A0A142BTU0</accession>
<proteinExistence type="predicted"/>
<protein>
    <submittedName>
        <fullName evidence="1">Uncharacterized protein</fullName>
    </submittedName>
</protein>
<sequence>MYTNVTQCQICCQNLIDRPVIKNGIITAEKILKFYRGEIEYLAK</sequence>
<reference evidence="1" key="1">
    <citation type="submission" date="2015-12" db="EMBL/GenBank/DDBJ databases">
        <authorList>
            <person name="Shamseldin A."/>
            <person name="Moawad H."/>
            <person name="Abd El-Rahim W.M."/>
            <person name="Sadowsky M.J."/>
        </authorList>
    </citation>
    <scope>NUCLEOTIDE SEQUENCE</scope>
</reference>
<dbReference type="EMBL" id="KU221504">
    <property type="protein sequence ID" value="AMP41528.1"/>
    <property type="molecule type" value="Genomic_DNA"/>
</dbReference>
<evidence type="ECO:0000313" key="1">
    <source>
        <dbReference type="EMBL" id="AMP41528.1"/>
    </source>
</evidence>
<dbReference type="AlphaFoldDB" id="A0A142BTU0"/>
<organism evidence="1">
    <name type="scientific">uncultured Nitrospirota bacterium</name>
    <dbReference type="NCBI Taxonomy" id="170969"/>
    <lineage>
        <taxon>Bacteria</taxon>
        <taxon>Pseudomonadati</taxon>
        <taxon>Nitrospirota</taxon>
        <taxon>environmental samples</taxon>
    </lineage>
</organism>
<name>A0A142BTU0_9BACT</name>